<dbReference type="PANTHER" id="PTHR30093">
    <property type="entry name" value="GENERAL SECRETION PATHWAY PROTEIN G"/>
    <property type="match status" value="1"/>
</dbReference>
<sequence>MKNVKSGQGGFTLIELLIVVAIIGILAATAIPLYQNYTVRSANSACLADTRVFATSVTVARNEGEADPTPESVNITVGGAEDACVTITPADDGTVTGDPTAPGDTDQVVETGVAAAGGGGEEG</sequence>
<protein>
    <submittedName>
        <fullName evidence="4">Prepilin-type N-terminal cleavage/methylation domain-containing protein</fullName>
    </submittedName>
</protein>
<dbReference type="RefSeq" id="WP_282720243.1">
    <property type="nucleotide sequence ID" value="NZ_JASCQO010000015.1"/>
</dbReference>
<feature type="transmembrane region" description="Helical" evidence="3">
    <location>
        <begin position="12"/>
        <end position="34"/>
    </location>
</feature>
<dbReference type="SUPFAM" id="SSF54523">
    <property type="entry name" value="Pili subunits"/>
    <property type="match status" value="1"/>
</dbReference>
<dbReference type="Proteomes" id="UP001244242">
    <property type="component" value="Unassembled WGS sequence"/>
</dbReference>
<dbReference type="InterPro" id="IPR045584">
    <property type="entry name" value="Pilin-like"/>
</dbReference>
<dbReference type="Gene3D" id="3.30.700.10">
    <property type="entry name" value="Glycoprotein, Type 4 Pilin"/>
    <property type="match status" value="1"/>
</dbReference>
<proteinExistence type="inferred from homology"/>
<dbReference type="PROSITE" id="PS00409">
    <property type="entry name" value="PROKAR_NTER_METHYL"/>
    <property type="match status" value="1"/>
</dbReference>
<dbReference type="InterPro" id="IPR012902">
    <property type="entry name" value="N_methyl_site"/>
</dbReference>
<gene>
    <name evidence="4" type="ORF">QLQ84_02840</name>
</gene>
<keyword evidence="3" id="KW-1133">Transmembrane helix</keyword>
<dbReference type="PANTHER" id="PTHR30093:SF34">
    <property type="entry name" value="PREPILIN PEPTIDASE-DEPENDENT PROTEIN D"/>
    <property type="match status" value="1"/>
</dbReference>
<reference evidence="4 5" key="1">
    <citation type="submission" date="2023-04" db="EMBL/GenBank/DDBJ databases">
        <title>Halomonas strains isolated from rhizosphere soil.</title>
        <authorList>
            <person name="Xu L."/>
            <person name="Sun J.-Q."/>
        </authorList>
    </citation>
    <scope>NUCLEOTIDE SEQUENCE [LARGE SCALE GENOMIC DNA]</scope>
    <source>
        <strain evidence="4 5">LN1S58</strain>
    </source>
</reference>
<accession>A0ABT6VFF1</accession>
<name>A0ABT6VFF1_9GAMM</name>
<dbReference type="Pfam" id="PF07963">
    <property type="entry name" value="N_methyl"/>
    <property type="match status" value="1"/>
</dbReference>
<dbReference type="EMBL" id="JASCQO010000015">
    <property type="protein sequence ID" value="MDI5932713.1"/>
    <property type="molecule type" value="Genomic_DNA"/>
</dbReference>
<keyword evidence="2" id="KW-0488">Methylation</keyword>
<evidence type="ECO:0000256" key="2">
    <source>
        <dbReference type="ARBA" id="ARBA00022481"/>
    </source>
</evidence>
<comment type="similarity">
    <text evidence="1">Belongs to the N-Me-Phe pilin family.</text>
</comment>
<keyword evidence="3" id="KW-0472">Membrane</keyword>
<comment type="caution">
    <text evidence="4">The sequence shown here is derived from an EMBL/GenBank/DDBJ whole genome shotgun (WGS) entry which is preliminary data.</text>
</comment>
<evidence type="ECO:0000256" key="1">
    <source>
        <dbReference type="ARBA" id="ARBA00005233"/>
    </source>
</evidence>
<evidence type="ECO:0000256" key="3">
    <source>
        <dbReference type="SAM" id="Phobius"/>
    </source>
</evidence>
<evidence type="ECO:0000313" key="4">
    <source>
        <dbReference type="EMBL" id="MDI5932713.1"/>
    </source>
</evidence>
<organism evidence="4 5">
    <name type="scientific">Halomonas kalidii</name>
    <dbReference type="NCBI Taxonomy" id="3043293"/>
    <lineage>
        <taxon>Bacteria</taxon>
        <taxon>Pseudomonadati</taxon>
        <taxon>Pseudomonadota</taxon>
        <taxon>Gammaproteobacteria</taxon>
        <taxon>Oceanospirillales</taxon>
        <taxon>Halomonadaceae</taxon>
        <taxon>Halomonas</taxon>
    </lineage>
</organism>
<evidence type="ECO:0000313" key="5">
    <source>
        <dbReference type="Proteomes" id="UP001244242"/>
    </source>
</evidence>
<dbReference type="NCBIfam" id="TIGR02532">
    <property type="entry name" value="IV_pilin_GFxxxE"/>
    <property type="match status" value="1"/>
</dbReference>
<keyword evidence="3" id="KW-0812">Transmembrane</keyword>
<keyword evidence="5" id="KW-1185">Reference proteome</keyword>